<keyword evidence="15" id="KW-1185">Reference proteome</keyword>
<dbReference type="Proteomes" id="UP001623553">
    <property type="component" value="Unassembled WGS sequence"/>
</dbReference>
<dbReference type="NCBIfam" id="TIGR00054">
    <property type="entry name" value="RIP metalloprotease RseP"/>
    <property type="match status" value="1"/>
</dbReference>
<evidence type="ECO:0000256" key="6">
    <source>
        <dbReference type="ARBA" id="ARBA00022801"/>
    </source>
</evidence>
<evidence type="ECO:0000256" key="4">
    <source>
        <dbReference type="ARBA" id="ARBA00022670"/>
    </source>
</evidence>
<dbReference type="CDD" id="cd06163">
    <property type="entry name" value="S2P-M50_PDZ_RseP-like"/>
    <property type="match status" value="1"/>
</dbReference>
<keyword evidence="9 11" id="KW-0482">Metalloprotease</keyword>
<evidence type="ECO:0000256" key="9">
    <source>
        <dbReference type="ARBA" id="ARBA00023049"/>
    </source>
</evidence>
<evidence type="ECO:0000256" key="10">
    <source>
        <dbReference type="ARBA" id="ARBA00023136"/>
    </source>
</evidence>
<dbReference type="InterPro" id="IPR041489">
    <property type="entry name" value="PDZ_6"/>
</dbReference>
<accession>A0ABW8U4V7</accession>
<dbReference type="SUPFAM" id="SSF50156">
    <property type="entry name" value="PDZ domain-like"/>
    <property type="match status" value="2"/>
</dbReference>
<dbReference type="InterPro" id="IPR036034">
    <property type="entry name" value="PDZ_sf"/>
</dbReference>
<comment type="similarity">
    <text evidence="3 11">Belongs to the peptidase M50B family.</text>
</comment>
<dbReference type="Pfam" id="PF02163">
    <property type="entry name" value="Peptidase_M50"/>
    <property type="match status" value="1"/>
</dbReference>
<keyword evidence="5 11" id="KW-0812">Transmembrane</keyword>
<keyword evidence="7 11" id="KW-0862">Zinc</keyword>
<comment type="subcellular location">
    <subcellularLocation>
        <location evidence="2">Membrane</location>
        <topology evidence="2">Multi-pass membrane protein</topology>
    </subcellularLocation>
</comment>
<dbReference type="GO" id="GO:0008237">
    <property type="term" value="F:metallopeptidase activity"/>
    <property type="evidence" value="ECO:0007669"/>
    <property type="project" value="UniProtKB-KW"/>
</dbReference>
<evidence type="ECO:0000259" key="12">
    <source>
        <dbReference type="Pfam" id="PF02163"/>
    </source>
</evidence>
<comment type="caution">
    <text evidence="14">The sequence shown here is derived from an EMBL/GenBank/DDBJ whole genome shotgun (WGS) entry which is preliminary data.</text>
</comment>
<keyword evidence="10 11" id="KW-0472">Membrane</keyword>
<evidence type="ECO:0000256" key="1">
    <source>
        <dbReference type="ARBA" id="ARBA00001947"/>
    </source>
</evidence>
<evidence type="ECO:0000256" key="2">
    <source>
        <dbReference type="ARBA" id="ARBA00004141"/>
    </source>
</evidence>
<dbReference type="InterPro" id="IPR008915">
    <property type="entry name" value="Peptidase_M50"/>
</dbReference>
<feature type="transmembrane region" description="Helical" evidence="11">
    <location>
        <begin position="391"/>
        <end position="413"/>
    </location>
</feature>
<dbReference type="Pfam" id="PF17820">
    <property type="entry name" value="PDZ_6"/>
    <property type="match status" value="1"/>
</dbReference>
<feature type="transmembrane region" description="Helical" evidence="11">
    <location>
        <begin position="39"/>
        <end position="58"/>
    </location>
</feature>
<feature type="transmembrane region" description="Helical" evidence="11">
    <location>
        <begin position="442"/>
        <end position="460"/>
    </location>
</feature>
<evidence type="ECO:0000256" key="8">
    <source>
        <dbReference type="ARBA" id="ARBA00022989"/>
    </source>
</evidence>
<reference evidence="14 15" key="1">
    <citation type="submission" date="2024-07" db="EMBL/GenBank/DDBJ databases">
        <authorList>
            <person name="Pitt A."/>
            <person name="Hahn M.W."/>
        </authorList>
    </citation>
    <scope>NUCLEOTIDE SEQUENCE [LARGE SCALE GENOMIC DNA]</scope>
    <source>
        <strain evidence="14 15">2-BAHN-186B</strain>
    </source>
</reference>
<proteinExistence type="inferred from homology"/>
<evidence type="ECO:0000313" key="14">
    <source>
        <dbReference type="EMBL" id="MFL0298276.1"/>
    </source>
</evidence>
<dbReference type="Gene3D" id="2.30.42.10">
    <property type="match status" value="2"/>
</dbReference>
<organism evidence="14 15">
    <name type="scientific">Aquirufa novilacunae</name>
    <dbReference type="NCBI Taxonomy" id="3139305"/>
    <lineage>
        <taxon>Bacteria</taxon>
        <taxon>Pseudomonadati</taxon>
        <taxon>Bacteroidota</taxon>
        <taxon>Cytophagia</taxon>
        <taxon>Cytophagales</taxon>
        <taxon>Flectobacillaceae</taxon>
        <taxon>Aquirufa</taxon>
    </lineage>
</organism>
<keyword evidence="11" id="KW-0479">Metal-binding</keyword>
<feature type="transmembrane region" description="Helical" evidence="11">
    <location>
        <begin position="6"/>
        <end position="27"/>
    </location>
</feature>
<evidence type="ECO:0000259" key="13">
    <source>
        <dbReference type="Pfam" id="PF17820"/>
    </source>
</evidence>
<evidence type="ECO:0000313" key="15">
    <source>
        <dbReference type="Proteomes" id="UP001623553"/>
    </source>
</evidence>
<dbReference type="EMBL" id="JBEWZF010000002">
    <property type="protein sequence ID" value="MFL0298276.1"/>
    <property type="molecule type" value="Genomic_DNA"/>
</dbReference>
<dbReference type="PANTHER" id="PTHR42837">
    <property type="entry name" value="REGULATOR OF SIGMA-E PROTEASE RSEP"/>
    <property type="match status" value="1"/>
</dbReference>
<keyword evidence="8 11" id="KW-1133">Transmembrane helix</keyword>
<comment type="cofactor">
    <cofactor evidence="1 11">
        <name>Zn(2+)</name>
        <dbReference type="ChEBI" id="CHEBI:29105"/>
    </cofactor>
</comment>
<dbReference type="RefSeq" id="WP_406800151.1">
    <property type="nucleotide sequence ID" value="NZ_JBEWZF010000002.1"/>
</dbReference>
<gene>
    <name evidence="14" type="primary">rseP</name>
    <name evidence="14" type="ORF">AAE961_05300</name>
</gene>
<dbReference type="PANTHER" id="PTHR42837:SF2">
    <property type="entry name" value="MEMBRANE METALLOPROTEASE ARASP2, CHLOROPLASTIC-RELATED"/>
    <property type="match status" value="1"/>
</dbReference>
<evidence type="ECO:0000256" key="11">
    <source>
        <dbReference type="RuleBase" id="RU362031"/>
    </source>
</evidence>
<evidence type="ECO:0000256" key="5">
    <source>
        <dbReference type="ARBA" id="ARBA00022692"/>
    </source>
</evidence>
<feature type="domain" description="Peptidase M50" evidence="12">
    <location>
        <begin position="10"/>
        <end position="450"/>
    </location>
</feature>
<sequence>MEGLVMAGQLILGLSILVTLHEFGHFITAKWFKMRVEKFYLFFDFMFPIPTLLNFALFKKKVGDTEYGLGWFPLGGYVSIAGMIDETQDAATLAKDPEPWEFRAKPAWQRLIVMLGGVIVNVITGVVIFVCLTYSNGNNFISKEELNKNGIVAMDLGQQIGLKTGDKIIRVNGADYKQLSDLRASDVLLGENSSYTVQRGDQTLEIKIPSNFIEKLSDKKAAFIEPMAAFKVAEVAAPEEPGFFDKFSASKRYQELLPAYAAGLKKGDVITSVDSTPVHFYHEVKELLSKRAGKQIRLGIQRGGVADTLEMQVASSGQIGFIPEMLIQVTHEDYSFAQAASIGTGRAFSVISDNIKGFKKIASGDVSASKALSGPIGIAQMFGGVWDWSRFWMLTGLLSMALAFMNILPIPALDGGHAIFLIYEMITGKPASEKVLEKAQQVGMLILLALMAYTFGNDIFKAFF</sequence>
<feature type="domain" description="PDZ" evidence="13">
    <location>
        <begin position="258"/>
        <end position="302"/>
    </location>
</feature>
<keyword evidence="6 11" id="KW-0378">Hydrolase</keyword>
<name>A0ABW8U4V7_9BACT</name>
<protein>
    <recommendedName>
        <fullName evidence="11">Zinc metalloprotease</fullName>
        <ecNumber evidence="11">3.4.24.-</ecNumber>
    </recommendedName>
</protein>
<dbReference type="InterPro" id="IPR004387">
    <property type="entry name" value="Pept_M50_Zn"/>
</dbReference>
<keyword evidence="4" id="KW-0645">Protease</keyword>
<feature type="transmembrane region" description="Helical" evidence="11">
    <location>
        <begin position="111"/>
        <end position="134"/>
    </location>
</feature>
<evidence type="ECO:0000256" key="3">
    <source>
        <dbReference type="ARBA" id="ARBA00007931"/>
    </source>
</evidence>
<evidence type="ECO:0000256" key="7">
    <source>
        <dbReference type="ARBA" id="ARBA00022833"/>
    </source>
</evidence>
<dbReference type="EC" id="3.4.24.-" evidence="11"/>